<dbReference type="EMBL" id="CP154834">
    <property type="protein sequence ID" value="XAO74784.1"/>
    <property type="molecule type" value="Genomic_DNA"/>
</dbReference>
<name>A0AAU6WQQ1_9FLAO</name>
<accession>A0AAU6WQQ1</accession>
<keyword evidence="1" id="KW-0812">Transmembrane</keyword>
<dbReference type="Proteomes" id="UP001463665">
    <property type="component" value="Chromosome"/>
</dbReference>
<protein>
    <submittedName>
        <fullName evidence="2">Uncharacterized protein</fullName>
    </submittedName>
</protein>
<dbReference type="RefSeq" id="WP_345766766.1">
    <property type="nucleotide sequence ID" value="NZ_CP154834.1"/>
</dbReference>
<sequence>MFKNPVTVVLGSAAGCFGVAGVAAGVVALGSVPVAGIVALGLFGSITAGSWGAARNPL</sequence>
<evidence type="ECO:0000256" key="1">
    <source>
        <dbReference type="SAM" id="Phobius"/>
    </source>
</evidence>
<dbReference type="AlphaFoldDB" id="A0AAU6WQQ1"/>
<keyword evidence="1" id="KW-1133">Transmembrane helix</keyword>
<proteinExistence type="predicted"/>
<organism evidence="2 3">
    <name type="scientific">Chryseobacterium endophyticum</name>
    <dbReference type="NCBI Taxonomy" id="1854762"/>
    <lineage>
        <taxon>Bacteria</taxon>
        <taxon>Pseudomonadati</taxon>
        <taxon>Bacteroidota</taxon>
        <taxon>Flavobacteriia</taxon>
        <taxon>Flavobacteriales</taxon>
        <taxon>Weeksellaceae</taxon>
        <taxon>Chryseobacterium group</taxon>
        <taxon>Chryseobacterium</taxon>
    </lineage>
</organism>
<feature type="transmembrane region" description="Helical" evidence="1">
    <location>
        <begin position="34"/>
        <end position="54"/>
    </location>
</feature>
<gene>
    <name evidence="2" type="ORF">AAFP95_01660</name>
</gene>
<reference evidence="2 3" key="1">
    <citation type="submission" date="2024-04" db="EMBL/GenBank/DDBJ databases">
        <title>Genome sequencing and assembly of rice foliar adapted Chryseobacterium endophyticum OsEnb-ALM-A6.</title>
        <authorList>
            <person name="Kumar S."/>
            <person name="Javed M."/>
            <person name="Chouhan V."/>
            <person name="Charishma K."/>
            <person name="Patel A."/>
            <person name="Kumar M."/>
            <person name="Sahu K.P."/>
            <person name="Kumar A."/>
        </authorList>
    </citation>
    <scope>NUCLEOTIDE SEQUENCE [LARGE SCALE GENOMIC DNA]</scope>
    <source>
        <strain evidence="2 3">OsEnb-ALM-A6</strain>
    </source>
</reference>
<evidence type="ECO:0000313" key="2">
    <source>
        <dbReference type="EMBL" id="XAO74784.1"/>
    </source>
</evidence>
<dbReference type="PROSITE" id="PS51257">
    <property type="entry name" value="PROKAR_LIPOPROTEIN"/>
    <property type="match status" value="1"/>
</dbReference>
<keyword evidence="1" id="KW-0472">Membrane</keyword>
<evidence type="ECO:0000313" key="3">
    <source>
        <dbReference type="Proteomes" id="UP001463665"/>
    </source>
</evidence>
<keyword evidence="3" id="KW-1185">Reference proteome</keyword>